<dbReference type="PANTHER" id="PTHR43475">
    <property type="entry name" value="METHYLTHIORIBOSE-1-PHOSPHATE ISOMERASE"/>
    <property type="match status" value="1"/>
</dbReference>
<dbReference type="InterPro" id="IPR037171">
    <property type="entry name" value="NagB/RpiA_transferase-like"/>
</dbReference>
<dbReference type="InterPro" id="IPR000649">
    <property type="entry name" value="IF-2B-related"/>
</dbReference>
<dbReference type="Pfam" id="PF01008">
    <property type="entry name" value="IF-2B"/>
    <property type="match status" value="1"/>
</dbReference>
<feature type="non-terminal residue" evidence="1">
    <location>
        <position position="158"/>
    </location>
</feature>
<dbReference type="GO" id="GO:0019509">
    <property type="term" value="P:L-methionine salvage from methylthioadenosine"/>
    <property type="evidence" value="ECO:0007669"/>
    <property type="project" value="TreeGrafter"/>
</dbReference>
<protein>
    <recommendedName>
        <fullName evidence="2">S-methyl-5-thioribose-1-phosphate isomerase</fullName>
    </recommendedName>
</protein>
<evidence type="ECO:0000313" key="1">
    <source>
        <dbReference type="EMBL" id="GAG18859.1"/>
    </source>
</evidence>
<sequence>MAMKPIEWLGNRVRILDQTRLPQKEVYLELSDYQDIASAIVELKIRGAPAIGVAGGYGVALGALEIEAESRDEFLGKLRGITQTLAATRPTARNLFRAIDRMEQAADVGKDIDQIKRALIDEAVKIHSEEVAATRKLSQLGAELIQDGFTILTHCNAG</sequence>
<organism evidence="1">
    <name type="scientific">marine sediment metagenome</name>
    <dbReference type="NCBI Taxonomy" id="412755"/>
    <lineage>
        <taxon>unclassified sequences</taxon>
        <taxon>metagenomes</taxon>
        <taxon>ecological metagenomes</taxon>
    </lineage>
</organism>
<reference evidence="1" key="1">
    <citation type="journal article" date="2014" name="Front. Microbiol.">
        <title>High frequency of phylogenetically diverse reductive dehalogenase-homologous genes in deep subseafloor sedimentary metagenomes.</title>
        <authorList>
            <person name="Kawai M."/>
            <person name="Futagami T."/>
            <person name="Toyoda A."/>
            <person name="Takaki Y."/>
            <person name="Nishi S."/>
            <person name="Hori S."/>
            <person name="Arai W."/>
            <person name="Tsubouchi T."/>
            <person name="Morono Y."/>
            <person name="Uchiyama I."/>
            <person name="Ito T."/>
            <person name="Fujiyama A."/>
            <person name="Inagaki F."/>
            <person name="Takami H."/>
        </authorList>
    </citation>
    <scope>NUCLEOTIDE SEQUENCE</scope>
    <source>
        <strain evidence="1">Expedition CK06-06</strain>
    </source>
</reference>
<accession>X0VKN9</accession>
<name>X0VKN9_9ZZZZ</name>
<comment type="caution">
    <text evidence="1">The sequence shown here is derived from an EMBL/GenBank/DDBJ whole genome shotgun (WGS) entry which is preliminary data.</text>
</comment>
<evidence type="ECO:0008006" key="2">
    <source>
        <dbReference type="Google" id="ProtNLM"/>
    </source>
</evidence>
<dbReference type="InterPro" id="IPR027363">
    <property type="entry name" value="M1Pi_N"/>
</dbReference>
<dbReference type="GO" id="GO:0046523">
    <property type="term" value="F:S-methyl-5-thioribose-1-phosphate isomerase activity"/>
    <property type="evidence" value="ECO:0007669"/>
    <property type="project" value="TreeGrafter"/>
</dbReference>
<dbReference type="AlphaFoldDB" id="X0VKN9"/>
<gene>
    <name evidence="1" type="ORF">S01H1_52785</name>
</gene>
<dbReference type="Gene3D" id="1.20.120.420">
    <property type="entry name" value="translation initiation factor eif-2b, domain 1"/>
    <property type="match status" value="1"/>
</dbReference>
<dbReference type="SUPFAM" id="SSF100950">
    <property type="entry name" value="NagB/RpiA/CoA transferase-like"/>
    <property type="match status" value="1"/>
</dbReference>
<dbReference type="EMBL" id="BARS01034139">
    <property type="protein sequence ID" value="GAG18859.1"/>
    <property type="molecule type" value="Genomic_DNA"/>
</dbReference>
<proteinExistence type="predicted"/>
<dbReference type="PANTHER" id="PTHR43475:SF1">
    <property type="entry name" value="METHYLTHIORIBOSE-1-PHOSPHATE ISOMERASE"/>
    <property type="match status" value="1"/>
</dbReference>